<protein>
    <submittedName>
        <fullName evidence="2">Uncharacterized protein</fullName>
    </submittedName>
</protein>
<proteinExistence type="predicted"/>
<evidence type="ECO:0000313" key="2">
    <source>
        <dbReference type="EMBL" id="EPS95395.1"/>
    </source>
</evidence>
<gene>
    <name evidence="2" type="ORF">FOMPIDRAFT_93397</name>
</gene>
<accession>S8F0P4</accession>
<dbReference type="InParanoid" id="S8F0P4"/>
<dbReference type="OrthoDB" id="2943006at2759"/>
<feature type="compositionally biased region" description="Basic and acidic residues" evidence="1">
    <location>
        <begin position="28"/>
        <end position="48"/>
    </location>
</feature>
<dbReference type="AlphaFoldDB" id="S8F0P4"/>
<feature type="region of interest" description="Disordered" evidence="1">
    <location>
        <begin position="1"/>
        <end position="48"/>
    </location>
</feature>
<sequence length="137" mass="15583">MASRSLFAANDADDPLSKALQPSPEQSSDERARRIQQRKEAQAISHRVDEGIRERRKAFERWKTASKILLLGRVLQKYNAEARTLCGYMRTHVHCRIANFNLAFGGLDHALESHLKSAAREDDADSLPQQTRALRWG</sequence>
<reference evidence="2 3" key="1">
    <citation type="journal article" date="2012" name="Science">
        <title>The Paleozoic origin of enzymatic lignin decomposition reconstructed from 31 fungal genomes.</title>
        <authorList>
            <person name="Floudas D."/>
            <person name="Binder M."/>
            <person name="Riley R."/>
            <person name="Barry K."/>
            <person name="Blanchette R.A."/>
            <person name="Henrissat B."/>
            <person name="Martinez A.T."/>
            <person name="Otillar R."/>
            <person name="Spatafora J.W."/>
            <person name="Yadav J.S."/>
            <person name="Aerts A."/>
            <person name="Benoit I."/>
            <person name="Boyd A."/>
            <person name="Carlson A."/>
            <person name="Copeland A."/>
            <person name="Coutinho P.M."/>
            <person name="de Vries R.P."/>
            <person name="Ferreira P."/>
            <person name="Findley K."/>
            <person name="Foster B."/>
            <person name="Gaskell J."/>
            <person name="Glotzer D."/>
            <person name="Gorecki P."/>
            <person name="Heitman J."/>
            <person name="Hesse C."/>
            <person name="Hori C."/>
            <person name="Igarashi K."/>
            <person name="Jurgens J.A."/>
            <person name="Kallen N."/>
            <person name="Kersten P."/>
            <person name="Kohler A."/>
            <person name="Kuees U."/>
            <person name="Kumar T.K.A."/>
            <person name="Kuo A."/>
            <person name="LaButti K."/>
            <person name="Larrondo L.F."/>
            <person name="Lindquist E."/>
            <person name="Ling A."/>
            <person name="Lombard V."/>
            <person name="Lucas S."/>
            <person name="Lundell T."/>
            <person name="Martin R."/>
            <person name="McLaughlin D.J."/>
            <person name="Morgenstern I."/>
            <person name="Morin E."/>
            <person name="Murat C."/>
            <person name="Nagy L.G."/>
            <person name="Nolan M."/>
            <person name="Ohm R.A."/>
            <person name="Patyshakuliyeva A."/>
            <person name="Rokas A."/>
            <person name="Ruiz-Duenas F.J."/>
            <person name="Sabat G."/>
            <person name="Salamov A."/>
            <person name="Samejima M."/>
            <person name="Schmutz J."/>
            <person name="Slot J.C."/>
            <person name="St John F."/>
            <person name="Stenlid J."/>
            <person name="Sun H."/>
            <person name="Sun S."/>
            <person name="Syed K."/>
            <person name="Tsang A."/>
            <person name="Wiebenga A."/>
            <person name="Young D."/>
            <person name="Pisabarro A."/>
            <person name="Eastwood D.C."/>
            <person name="Martin F."/>
            <person name="Cullen D."/>
            <person name="Grigoriev I.V."/>
            <person name="Hibbett D.S."/>
        </authorList>
    </citation>
    <scope>NUCLEOTIDE SEQUENCE</scope>
    <source>
        <strain evidence="3">FP-58527</strain>
    </source>
</reference>
<dbReference type="Proteomes" id="UP000015241">
    <property type="component" value="Unassembled WGS sequence"/>
</dbReference>
<organism evidence="2 3">
    <name type="scientific">Fomitopsis schrenkii</name>
    <name type="common">Brown rot fungus</name>
    <dbReference type="NCBI Taxonomy" id="2126942"/>
    <lineage>
        <taxon>Eukaryota</taxon>
        <taxon>Fungi</taxon>
        <taxon>Dikarya</taxon>
        <taxon>Basidiomycota</taxon>
        <taxon>Agaricomycotina</taxon>
        <taxon>Agaricomycetes</taxon>
        <taxon>Polyporales</taxon>
        <taxon>Fomitopsis</taxon>
    </lineage>
</organism>
<dbReference type="EMBL" id="KE504208">
    <property type="protein sequence ID" value="EPS95395.1"/>
    <property type="molecule type" value="Genomic_DNA"/>
</dbReference>
<name>S8F0P4_FOMSC</name>
<keyword evidence="3" id="KW-1185">Reference proteome</keyword>
<evidence type="ECO:0000313" key="3">
    <source>
        <dbReference type="Proteomes" id="UP000015241"/>
    </source>
</evidence>
<dbReference type="HOGENOM" id="CLU_1865165_0_0_1"/>
<evidence type="ECO:0000256" key="1">
    <source>
        <dbReference type="SAM" id="MobiDB-lite"/>
    </source>
</evidence>